<dbReference type="EMBL" id="JAMQJZ010000008">
    <property type="protein sequence ID" value="MDC3421085.1"/>
    <property type="molecule type" value="Genomic_DNA"/>
</dbReference>
<reference evidence="1" key="1">
    <citation type="submission" date="2022-06" db="EMBL/GenBank/DDBJ databases">
        <title>Aquibacillus sp. a new bacterium isolated from soil saline samples.</title>
        <authorList>
            <person name="Galisteo C."/>
            <person name="De La Haba R."/>
            <person name="Sanchez-Porro C."/>
            <person name="Ventosa A."/>
        </authorList>
    </citation>
    <scope>NUCLEOTIDE SEQUENCE</scope>
    <source>
        <strain evidence="1">JCM 12387</strain>
    </source>
</reference>
<gene>
    <name evidence="1" type="ORF">NC661_11965</name>
</gene>
<evidence type="ECO:0000313" key="1">
    <source>
        <dbReference type="EMBL" id="MDC3421085.1"/>
    </source>
</evidence>
<keyword evidence="2" id="KW-1185">Reference proteome</keyword>
<evidence type="ECO:0000313" key="2">
    <source>
        <dbReference type="Proteomes" id="UP001145072"/>
    </source>
</evidence>
<protein>
    <submittedName>
        <fullName evidence="1">DUF5995 family protein</fullName>
    </submittedName>
</protein>
<dbReference type="AlphaFoldDB" id="A0A9X3WJY3"/>
<dbReference type="RefSeq" id="WP_259867733.1">
    <property type="nucleotide sequence ID" value="NZ_JAMQJZ010000008.1"/>
</dbReference>
<organism evidence="1 2">
    <name type="scientific">Aquibacillus koreensis</name>
    <dbReference type="NCBI Taxonomy" id="279446"/>
    <lineage>
        <taxon>Bacteria</taxon>
        <taxon>Bacillati</taxon>
        <taxon>Bacillota</taxon>
        <taxon>Bacilli</taxon>
        <taxon>Bacillales</taxon>
        <taxon>Bacillaceae</taxon>
        <taxon>Aquibacillus</taxon>
    </lineage>
</organism>
<sequence length="259" mass="30897">MSSISKELLDFQSLDQVIEDMTRQLKELEEAGDYRAIFQRVYLLMTKEMKKRLTAGFFHDDVWMERVLVRFAQYYFDAIQAHEQGEPYPLAWELAFRMAKQQKVFVLQDALLGINAHINSDLPIVMYVILSEDKVWPDASMMLNRRQDHEKINDVLSDLVDLVQNELASHYARSIRIIDRFMGRKDESLSSFVLAHCRTNVWYNTELMLNAQDEEERILHQKRIENDAYVIGLQIAQSDSRFFRFLRRFAPFTRKRRWF</sequence>
<accession>A0A9X3WJY3</accession>
<dbReference type="Pfam" id="PF19458">
    <property type="entry name" value="DUF5995"/>
    <property type="match status" value="1"/>
</dbReference>
<name>A0A9X3WJY3_9BACI</name>
<dbReference type="InterPro" id="IPR046037">
    <property type="entry name" value="DUF5995"/>
</dbReference>
<proteinExistence type="predicted"/>
<dbReference type="Proteomes" id="UP001145072">
    <property type="component" value="Unassembled WGS sequence"/>
</dbReference>
<comment type="caution">
    <text evidence="1">The sequence shown here is derived from an EMBL/GenBank/DDBJ whole genome shotgun (WGS) entry which is preliminary data.</text>
</comment>